<dbReference type="Gene3D" id="3.40.50.720">
    <property type="entry name" value="NAD(P)-binding Rossmann-like Domain"/>
    <property type="match status" value="1"/>
</dbReference>
<evidence type="ECO:0000256" key="2">
    <source>
        <dbReference type="ARBA" id="ARBA00022857"/>
    </source>
</evidence>
<dbReference type="SUPFAM" id="SSF51735">
    <property type="entry name" value="NAD(P)-binding Rossmann-fold domains"/>
    <property type="match status" value="1"/>
</dbReference>
<dbReference type="GO" id="GO:0016491">
    <property type="term" value="F:oxidoreductase activity"/>
    <property type="evidence" value="ECO:0007669"/>
    <property type="project" value="UniProtKB-KW"/>
</dbReference>
<name>A0A0N1I2R0_LEPSE</name>
<dbReference type="Pfam" id="PF00106">
    <property type="entry name" value="adh_short"/>
    <property type="match status" value="1"/>
</dbReference>
<dbReference type="AlphaFoldDB" id="A0A0N1I2R0"/>
<evidence type="ECO:0000256" key="4">
    <source>
        <dbReference type="RuleBase" id="RU000363"/>
    </source>
</evidence>
<dbReference type="PRINTS" id="PR00081">
    <property type="entry name" value="GDHRDH"/>
</dbReference>
<dbReference type="PANTHER" id="PTHR43963:SF6">
    <property type="entry name" value="CHAIN DEHYDROGENASE FAMILY PROTEIN, PUTATIVE (AFU_ORTHOLOGUE AFUA_3G15350)-RELATED"/>
    <property type="match status" value="1"/>
</dbReference>
<accession>A0A0N1I2R0</accession>
<protein>
    <submittedName>
        <fullName evidence="5">Putative short chain dehydrogenase</fullName>
    </submittedName>
</protein>
<organism evidence="5 6">
    <name type="scientific">Leptomonas seymouri</name>
    <dbReference type="NCBI Taxonomy" id="5684"/>
    <lineage>
        <taxon>Eukaryota</taxon>
        <taxon>Discoba</taxon>
        <taxon>Euglenozoa</taxon>
        <taxon>Kinetoplastea</taxon>
        <taxon>Metakinetoplastina</taxon>
        <taxon>Trypanosomatida</taxon>
        <taxon>Trypanosomatidae</taxon>
        <taxon>Leishmaniinae</taxon>
        <taxon>Leptomonas</taxon>
    </lineage>
</organism>
<gene>
    <name evidence="5" type="ORF">ABL78_1081</name>
</gene>
<evidence type="ECO:0000313" key="5">
    <source>
        <dbReference type="EMBL" id="KPI89818.1"/>
    </source>
</evidence>
<comment type="similarity">
    <text evidence="1 4">Belongs to the short-chain dehydrogenases/reductases (SDR) family.</text>
</comment>
<reference evidence="5 6" key="1">
    <citation type="journal article" date="2015" name="PLoS Pathog.">
        <title>Leptomonas seymouri: Adaptations to the Dixenous Life Cycle Analyzed by Genome Sequencing, Transcriptome Profiling and Co-infection with Leishmania donovani.</title>
        <authorList>
            <person name="Kraeva N."/>
            <person name="Butenko A."/>
            <person name="Hlavacova J."/>
            <person name="Kostygov A."/>
            <person name="Myskova J."/>
            <person name="Grybchuk D."/>
            <person name="Lestinova T."/>
            <person name="Votypka J."/>
            <person name="Volf P."/>
            <person name="Opperdoes F."/>
            <person name="Flegontov P."/>
            <person name="Lukes J."/>
            <person name="Yurchenko V."/>
        </authorList>
    </citation>
    <scope>NUCLEOTIDE SEQUENCE [LARGE SCALE GENOMIC DNA]</scope>
    <source>
        <strain evidence="5 6">ATCC 30220</strain>
    </source>
</reference>
<proteinExistence type="inferred from homology"/>
<dbReference type="VEuPathDB" id="TriTrypDB:Lsey_0016_0350"/>
<evidence type="ECO:0000256" key="3">
    <source>
        <dbReference type="ARBA" id="ARBA00023002"/>
    </source>
</evidence>
<sequence>MLTALVTGCNKGIGFYIARGLCEKGYTVIMGCRDATRAREAERKIKADFPNAFVHHVIIDLSKLSTMEAAAAEVKNEFGCTIDVLVNNAGFAYTVDSTVSFHTQAEDSVAINYRGTRAMCDTFAPLIKRGGRIVNISSTAGAVNIIASDTLKKRWLAAASGDSIDILVNEFLAHTKTNDFEQLGWPKSAYGVSKLAITTYTRVFGWAHPEVHVFACCPGWCRTDMSTHQGQKSAQEGADTPLWLATSSDCLDVIPQGGFVADRKAI</sequence>
<keyword evidence="2" id="KW-0521">NADP</keyword>
<dbReference type="OMA" id="GAQTPVM"/>
<evidence type="ECO:0000256" key="1">
    <source>
        <dbReference type="ARBA" id="ARBA00006484"/>
    </source>
</evidence>
<keyword evidence="6" id="KW-1185">Reference proteome</keyword>
<dbReference type="OrthoDB" id="47007at2759"/>
<comment type="caution">
    <text evidence="5">The sequence shown here is derived from an EMBL/GenBank/DDBJ whole genome shotgun (WGS) entry which is preliminary data.</text>
</comment>
<dbReference type="InterPro" id="IPR002347">
    <property type="entry name" value="SDR_fam"/>
</dbReference>
<dbReference type="PRINTS" id="PR00080">
    <property type="entry name" value="SDRFAMILY"/>
</dbReference>
<dbReference type="EMBL" id="LJSK01000016">
    <property type="protein sequence ID" value="KPI89818.1"/>
    <property type="molecule type" value="Genomic_DNA"/>
</dbReference>
<evidence type="ECO:0000313" key="6">
    <source>
        <dbReference type="Proteomes" id="UP000038009"/>
    </source>
</evidence>
<dbReference type="Proteomes" id="UP000038009">
    <property type="component" value="Unassembled WGS sequence"/>
</dbReference>
<keyword evidence="3" id="KW-0560">Oxidoreductase</keyword>
<dbReference type="PANTHER" id="PTHR43963">
    <property type="entry name" value="CARBONYL REDUCTASE 1-RELATED"/>
    <property type="match status" value="1"/>
</dbReference>
<dbReference type="InterPro" id="IPR036291">
    <property type="entry name" value="NAD(P)-bd_dom_sf"/>
</dbReference>